<dbReference type="EMBL" id="ADNW02000016">
    <property type="protein sequence ID" value="EGD22716.1"/>
    <property type="molecule type" value="Genomic_DNA"/>
</dbReference>
<dbReference type="InterPro" id="IPR016163">
    <property type="entry name" value="Ald_DH_C"/>
</dbReference>
<dbReference type="HOGENOM" id="CLU_005391_0_2_11"/>
<dbReference type="FunFam" id="3.40.605.10:FF:000007">
    <property type="entry name" value="NAD/NADP-dependent betaine aldehyde dehydrogenase"/>
    <property type="match status" value="1"/>
</dbReference>
<dbReference type="OrthoDB" id="6882680at2"/>
<dbReference type="InterPro" id="IPR015590">
    <property type="entry name" value="Aldehyde_DH_dom"/>
</dbReference>
<feature type="active site" evidence="3">
    <location>
        <position position="245"/>
    </location>
</feature>
<dbReference type="FunFam" id="3.40.309.10:FF:000009">
    <property type="entry name" value="Aldehyde dehydrogenase A"/>
    <property type="match status" value="1"/>
</dbReference>
<dbReference type="CDD" id="cd07138">
    <property type="entry name" value="ALDH_CddD_SSP0762"/>
    <property type="match status" value="1"/>
</dbReference>
<dbReference type="GO" id="GO:0016620">
    <property type="term" value="F:oxidoreductase activity, acting on the aldehyde or oxo group of donors, NAD or NADP as acceptor"/>
    <property type="evidence" value="ECO:0007669"/>
    <property type="project" value="InterPro"/>
</dbReference>
<dbReference type="PANTHER" id="PTHR42804">
    <property type="entry name" value="ALDEHYDE DEHYDROGENASE"/>
    <property type="match status" value="1"/>
</dbReference>
<dbReference type="PROSITE" id="PS00687">
    <property type="entry name" value="ALDEHYDE_DEHYDR_GLU"/>
    <property type="match status" value="1"/>
</dbReference>
<proteinExistence type="inferred from homology"/>
<evidence type="ECO:0000256" key="1">
    <source>
        <dbReference type="ARBA" id="ARBA00009986"/>
    </source>
</evidence>
<dbReference type="InterPro" id="IPR016161">
    <property type="entry name" value="Ald_DH/histidinol_DH"/>
</dbReference>
<name>E9T4W1_RHOHA</name>
<dbReference type="AlphaFoldDB" id="E9T4W1"/>
<dbReference type="Pfam" id="PF00171">
    <property type="entry name" value="Aldedh"/>
    <property type="match status" value="1"/>
</dbReference>
<reference evidence="6" key="1">
    <citation type="submission" date="2011-01" db="EMBL/GenBank/DDBJ databases">
        <authorList>
            <person name="Muzny D."/>
            <person name="Qin X."/>
            <person name="Buhay C."/>
            <person name="Dugan-Rocha S."/>
            <person name="Ding Y."/>
            <person name="Chen G."/>
            <person name="Hawes A."/>
            <person name="Holder M."/>
            <person name="Jhangiani S."/>
            <person name="Johnson A."/>
            <person name="Khan Z."/>
            <person name="Li Z."/>
            <person name="Liu W."/>
            <person name="Liu X."/>
            <person name="Perez L."/>
            <person name="Shen H."/>
            <person name="Wang Q."/>
            <person name="Watt J."/>
            <person name="Xi L."/>
            <person name="Xin Y."/>
            <person name="Zhou J."/>
            <person name="Deng J."/>
            <person name="Jiang H."/>
            <person name="Liu Y."/>
            <person name="Qu J."/>
            <person name="Song X.-Z."/>
            <person name="Zhang L."/>
            <person name="Villasana D."/>
            <person name="Johnson A."/>
            <person name="Liu J."/>
            <person name="Liyanage D."/>
            <person name="Lorensuhewa L."/>
            <person name="Robinson T."/>
            <person name="Song A."/>
            <person name="Song B.-B."/>
            <person name="Dinh H."/>
            <person name="Thornton R."/>
            <person name="Coyle M."/>
            <person name="Francisco L."/>
            <person name="Jackson L."/>
            <person name="Javaid M."/>
            <person name="Korchina V."/>
            <person name="Kovar C."/>
            <person name="Mata R."/>
            <person name="Mathew T."/>
            <person name="Ngo R."/>
            <person name="Nguyen L."/>
            <person name="Nguyen N."/>
            <person name="Okwuonu G."/>
            <person name="Ongeri F."/>
            <person name="Pham C."/>
            <person name="Simmons D."/>
            <person name="Wilczek-Boney K."/>
            <person name="Hale W."/>
            <person name="Jakkamsetti A."/>
            <person name="Pham P."/>
            <person name="Ruth R."/>
            <person name="San Lucas F."/>
            <person name="Warren J."/>
            <person name="Zhang J."/>
            <person name="Zhao Z."/>
            <person name="Zhou C."/>
            <person name="Zhu D."/>
            <person name="Lee S."/>
            <person name="Bess C."/>
            <person name="Blankenburg K."/>
            <person name="Forbes L."/>
            <person name="Fu Q."/>
            <person name="Gubbala S."/>
            <person name="Hirani K."/>
            <person name="Jayaseelan J.C."/>
            <person name="Lara F."/>
            <person name="Munidasa M."/>
            <person name="Palculict T."/>
            <person name="Patil S."/>
            <person name="Pu L.-L."/>
            <person name="Saada N."/>
            <person name="Tang L."/>
            <person name="Weissenberger G."/>
            <person name="Zhu Y."/>
            <person name="Hemphill L."/>
            <person name="Shang Y."/>
            <person name="Youmans B."/>
            <person name="Ayvaz T."/>
            <person name="Ross M."/>
            <person name="Santibanez J."/>
            <person name="Aqrawi P."/>
            <person name="Gross S."/>
            <person name="Joshi V."/>
            <person name="Fowler G."/>
            <person name="Nazareth L."/>
            <person name="Reid J."/>
            <person name="Worley K."/>
            <person name="Petrosino J."/>
            <person name="Highlander S."/>
            <person name="Gibbs R."/>
        </authorList>
    </citation>
    <scope>NUCLEOTIDE SEQUENCE [LARGE SCALE GENOMIC DNA]</scope>
    <source>
        <strain evidence="6">ATCC 33707</strain>
    </source>
</reference>
<evidence type="ECO:0000259" key="5">
    <source>
        <dbReference type="Pfam" id="PF00171"/>
    </source>
</evidence>
<evidence type="ECO:0000256" key="4">
    <source>
        <dbReference type="RuleBase" id="RU003345"/>
    </source>
</evidence>
<keyword evidence="2 4" id="KW-0560">Oxidoreductase</keyword>
<evidence type="ECO:0000313" key="6">
    <source>
        <dbReference type="EMBL" id="EGD22716.1"/>
    </source>
</evidence>
<dbReference type="RefSeq" id="WP_005515008.1">
    <property type="nucleotide sequence ID" value="NZ_CM001149.1"/>
</dbReference>
<sequence>MADFTKIYIDGKWVPSAGDGFIDVVDPATEAVLAAVPDGTAADVDAAVAAARRAFDAWWHTPVAERVALLRAVAQAMRERSGELAQQISDEMGSPLWFATAVQVGMPINSFQHAADTAESFEFERVEGRSTILREPIGVVGAITPWNYPLHQIAAKAAYALAAGNTVVVKPSEVAPLDGWLLAEILDEVGLPAGVFNLVSGTGPVVGQAIAAHPDVDAISFTGSTAAGKLVSKVAADTVKRVALELGGKSPNVILPDADLAAVMPAAVQGAMINSGQTCAALTRLIVPRERLAEVESRASEVVESFTVGDPKAEGTRLGPLASRAQLDRVRGYIDRGVAEGAKLVVGGSEPVPGLDRGYYVRPTVFSEVTRDMTIHREEIFGPVLSIIAYDSVDEAVEIANDTVYGLSGSVWSSDPDAARAVAGRIRTGQVSINGGAFNPNAPFGGYKQSGIGREFGTYGLEEFLETKSLQH</sequence>
<dbReference type="InterPro" id="IPR016162">
    <property type="entry name" value="Ald_DH_N"/>
</dbReference>
<keyword evidence="7" id="KW-1185">Reference proteome</keyword>
<dbReference type="PANTHER" id="PTHR42804:SF1">
    <property type="entry name" value="ALDEHYDE DEHYDROGENASE-RELATED"/>
    <property type="match status" value="1"/>
</dbReference>
<evidence type="ECO:0000256" key="2">
    <source>
        <dbReference type="ARBA" id="ARBA00023002"/>
    </source>
</evidence>
<dbReference type="FunFam" id="3.40.605.10:FF:000026">
    <property type="entry name" value="Aldehyde dehydrogenase, putative"/>
    <property type="match status" value="1"/>
</dbReference>
<dbReference type="SUPFAM" id="SSF53720">
    <property type="entry name" value="ALDH-like"/>
    <property type="match status" value="1"/>
</dbReference>
<dbReference type="Gene3D" id="3.40.309.10">
    <property type="entry name" value="Aldehyde Dehydrogenase, Chain A, domain 2"/>
    <property type="match status" value="1"/>
</dbReference>
<feature type="domain" description="Aldehyde dehydrogenase" evidence="5">
    <location>
        <begin position="13"/>
        <end position="469"/>
    </location>
</feature>
<evidence type="ECO:0000256" key="3">
    <source>
        <dbReference type="PROSITE-ProRule" id="PRU10007"/>
    </source>
</evidence>
<dbReference type="InterPro" id="IPR029510">
    <property type="entry name" value="Ald_DH_CS_GLU"/>
</dbReference>
<dbReference type="Proteomes" id="UP000004245">
    <property type="component" value="Unassembled WGS sequence"/>
</dbReference>
<dbReference type="EC" id="1.2.1.-" evidence="6"/>
<organism evidence="6 7">
    <name type="scientific">Prescottella equi ATCC 33707</name>
    <dbReference type="NCBI Taxonomy" id="525370"/>
    <lineage>
        <taxon>Bacteria</taxon>
        <taxon>Bacillati</taxon>
        <taxon>Actinomycetota</taxon>
        <taxon>Actinomycetes</taxon>
        <taxon>Mycobacteriales</taxon>
        <taxon>Nocardiaceae</taxon>
        <taxon>Prescottella</taxon>
    </lineage>
</organism>
<gene>
    <name evidence="6" type="ORF">HMPREF0724_13589</name>
</gene>
<comment type="caution">
    <text evidence="6">The sequence shown here is derived from an EMBL/GenBank/DDBJ whole genome shotgun (WGS) entry which is preliminary data.</text>
</comment>
<dbReference type="Gene3D" id="3.40.605.10">
    <property type="entry name" value="Aldehyde Dehydrogenase, Chain A, domain 1"/>
    <property type="match status" value="1"/>
</dbReference>
<evidence type="ECO:0000313" key="7">
    <source>
        <dbReference type="Proteomes" id="UP000004245"/>
    </source>
</evidence>
<accession>E9T4W1</accession>
<protein>
    <submittedName>
        <fullName evidence="6">Aldehyde dehydrogenase (NAD) family protein</fullName>
        <ecNumber evidence="6">1.2.1.-</ecNumber>
    </submittedName>
</protein>
<comment type="similarity">
    <text evidence="1 4">Belongs to the aldehyde dehydrogenase family.</text>
</comment>